<dbReference type="EMBL" id="JAEEGA010000008">
    <property type="protein sequence ID" value="MBP1041974.1"/>
    <property type="molecule type" value="Genomic_DNA"/>
</dbReference>
<evidence type="ECO:0000313" key="3">
    <source>
        <dbReference type="EMBL" id="MBP1041974.1"/>
    </source>
</evidence>
<feature type="domain" description="Putative heavy-metal chelation" evidence="1">
    <location>
        <begin position="104"/>
        <end position="209"/>
    </location>
</feature>
<evidence type="ECO:0000313" key="4">
    <source>
        <dbReference type="Proteomes" id="UP000674938"/>
    </source>
</evidence>
<dbReference type="SUPFAM" id="SSF159713">
    <property type="entry name" value="Dhaf3308-like"/>
    <property type="match status" value="1"/>
</dbReference>
<sequence length="248" mass="28007">MWQLYDQLIAEIPDDIRVEVIVKTRHRILISNGQTLGVAMHYPSNEVTPDLQTFVGQPLAEVAQLVKSWNFQLAAVGMAAINSFFNQFQRADQFQVTGDKDVFQQLYKLPTKLKIATIGHFHCLKRYPDLPHDLHVFELNPLAGDYPAVASEFLLPEMDVVFITGSTLVNKTLPRLLELSTNSQRILVGPSCPMSPLLFDHGVDQIAASLYELDLLKEIEPLDKSQLSLSKKGIPIILRKKEWKNETS</sequence>
<comment type="caution">
    <text evidence="3">The sequence shown here is derived from an EMBL/GenBank/DDBJ whole genome shotgun (WGS) entry which is preliminary data.</text>
</comment>
<reference evidence="3" key="1">
    <citation type="submission" date="2020-12" db="EMBL/GenBank/DDBJ databases">
        <title>Vagococcus allomyrinae sp. nov. and Enterococcus lavae sp. nov., isolated from the larvae of Allomyrina dichotoma.</title>
        <authorList>
            <person name="Lee S.D."/>
        </authorList>
    </citation>
    <scope>NUCLEOTIDE SEQUENCE</scope>
    <source>
        <strain evidence="3">BWB3-3</strain>
    </source>
</reference>
<evidence type="ECO:0000259" key="1">
    <source>
        <dbReference type="Pfam" id="PF04016"/>
    </source>
</evidence>
<dbReference type="AlphaFoldDB" id="A0A940P5I8"/>
<keyword evidence="4" id="KW-1185">Reference proteome</keyword>
<organism evidence="3 4">
    <name type="scientific">Vagococcus allomyrinae</name>
    <dbReference type="NCBI Taxonomy" id="2794353"/>
    <lineage>
        <taxon>Bacteria</taxon>
        <taxon>Bacillati</taxon>
        <taxon>Bacillota</taxon>
        <taxon>Bacilli</taxon>
        <taxon>Lactobacillales</taxon>
        <taxon>Enterococcaceae</taxon>
        <taxon>Vagococcus</taxon>
    </lineage>
</organism>
<dbReference type="Pfam" id="PF04016">
    <property type="entry name" value="DUF364"/>
    <property type="match status" value="1"/>
</dbReference>
<dbReference type="InterPro" id="IPR025251">
    <property type="entry name" value="DUF4213"/>
</dbReference>
<dbReference type="Gene3D" id="3.40.50.11590">
    <property type="match status" value="1"/>
</dbReference>
<dbReference type="Proteomes" id="UP000674938">
    <property type="component" value="Unassembled WGS sequence"/>
</dbReference>
<gene>
    <name evidence="3" type="ORF">I6N95_13215</name>
</gene>
<dbReference type="RefSeq" id="WP_209528713.1">
    <property type="nucleotide sequence ID" value="NZ_JAEEGA010000008.1"/>
</dbReference>
<evidence type="ECO:0000259" key="2">
    <source>
        <dbReference type="Pfam" id="PF13938"/>
    </source>
</evidence>
<protein>
    <recommendedName>
        <fullName evidence="5">DUF364 domain-containing protein</fullName>
    </recommendedName>
</protein>
<proteinExistence type="predicted"/>
<dbReference type="Pfam" id="PF13938">
    <property type="entry name" value="DUF4213"/>
    <property type="match status" value="1"/>
</dbReference>
<dbReference type="Gene3D" id="3.30.390.100">
    <property type="match status" value="1"/>
</dbReference>
<evidence type="ECO:0008006" key="5">
    <source>
        <dbReference type="Google" id="ProtNLM"/>
    </source>
</evidence>
<name>A0A940P5I8_9ENTE</name>
<feature type="domain" description="DUF4213" evidence="2">
    <location>
        <begin position="5"/>
        <end position="84"/>
    </location>
</feature>
<accession>A0A940P5I8</accession>
<dbReference type="InterPro" id="IPR007161">
    <property type="entry name" value="DUF364"/>
</dbReference>